<evidence type="ECO:0000313" key="1">
    <source>
        <dbReference type="EMBL" id="QCD43086.1"/>
    </source>
</evidence>
<sequence length="272" mass="30542">MTILSNINRLLMLMLIAESKTMTPCDGMINECDYMSHRPALESDAAEIMSNLRSLSVESLCGSVKLSLPMVRKLQQMIYEFPNKASGSKAMNAFMGVVFKAFSYQTLGEASRVRTNGRVRIISSLYGWLKPDDIIKSYRFDFTTPLAPDGKTFSSYWRDSVTKLLLKEIEKQDCHDVLNLLPGDAARCIDWKVINSRVKVWKADFKEVHPGAVMRTPNAGRLKTLRGRLLRQIINEDIMSPEQLVSIIGDGYIGPDSIDVSGNILFHSIADN</sequence>
<dbReference type="GO" id="GO:0033194">
    <property type="term" value="P:response to hydroperoxide"/>
    <property type="evidence" value="ECO:0007669"/>
    <property type="project" value="TreeGrafter"/>
</dbReference>
<organism evidence="1 2">
    <name type="scientific">Duncaniella dubosii</name>
    <dbReference type="NCBI Taxonomy" id="2518971"/>
    <lineage>
        <taxon>Bacteria</taxon>
        <taxon>Pseudomonadati</taxon>
        <taxon>Bacteroidota</taxon>
        <taxon>Bacteroidia</taxon>
        <taxon>Bacteroidales</taxon>
        <taxon>Muribaculaceae</taxon>
        <taxon>Duncaniella</taxon>
    </lineage>
</organism>
<dbReference type="PANTHER" id="PTHR30283:SF4">
    <property type="entry name" value="PEROXIDE STRESS RESISTANCE PROTEIN YAAA"/>
    <property type="match status" value="1"/>
</dbReference>
<keyword evidence="2" id="KW-1185">Reference proteome</keyword>
<dbReference type="PANTHER" id="PTHR30283">
    <property type="entry name" value="PEROXIDE STRESS RESPONSE PROTEIN YAAA"/>
    <property type="match status" value="1"/>
</dbReference>
<protein>
    <submittedName>
        <fullName evidence="1">YaaA family protein</fullName>
    </submittedName>
</protein>
<dbReference type="KEGG" id="ddb:E7747_12820"/>
<dbReference type="EMBL" id="CP039396">
    <property type="protein sequence ID" value="QCD43086.1"/>
    <property type="molecule type" value="Genomic_DNA"/>
</dbReference>
<dbReference type="Proteomes" id="UP000297149">
    <property type="component" value="Chromosome"/>
</dbReference>
<gene>
    <name evidence="1" type="ORF">E7747_12820</name>
</gene>
<dbReference type="Pfam" id="PF03883">
    <property type="entry name" value="H2O2_YaaD"/>
    <property type="match status" value="1"/>
</dbReference>
<proteinExistence type="predicted"/>
<dbReference type="GO" id="GO:0005829">
    <property type="term" value="C:cytosol"/>
    <property type="evidence" value="ECO:0007669"/>
    <property type="project" value="TreeGrafter"/>
</dbReference>
<name>A0A4P7W4V6_9BACT</name>
<dbReference type="InterPro" id="IPR005583">
    <property type="entry name" value="YaaA"/>
</dbReference>
<evidence type="ECO:0000313" key="2">
    <source>
        <dbReference type="Proteomes" id="UP000297149"/>
    </source>
</evidence>
<reference evidence="2" key="1">
    <citation type="submission" date="2019-02" db="EMBL/GenBank/DDBJ databases">
        <title>Isolation and identification of novel species under the genus Muribaculum.</title>
        <authorList>
            <person name="Miyake S."/>
            <person name="Ding Y."/>
            <person name="Low A."/>
            <person name="Soh M."/>
            <person name="Seedorf H."/>
        </authorList>
    </citation>
    <scope>NUCLEOTIDE SEQUENCE [LARGE SCALE GENOMIC DNA]</scope>
    <source>
        <strain evidence="2">H5</strain>
    </source>
</reference>
<dbReference type="AlphaFoldDB" id="A0A4P7W4V6"/>
<accession>A0A4P7W4V6</accession>